<proteinExistence type="predicted"/>
<gene>
    <name evidence="1" type="ORF">Vadar_003096</name>
</gene>
<reference evidence="1 2" key="1">
    <citation type="journal article" date="2021" name="Hortic Res">
        <title>High-quality reference genome and annotation aids understanding of berry development for evergreen blueberry (Vaccinium darrowii).</title>
        <authorList>
            <person name="Yu J."/>
            <person name="Hulse-Kemp A.M."/>
            <person name="Babiker E."/>
            <person name="Staton M."/>
        </authorList>
    </citation>
    <scope>NUCLEOTIDE SEQUENCE [LARGE SCALE GENOMIC DNA]</scope>
    <source>
        <strain evidence="2">cv. NJ 8807/NJ 8810</strain>
        <tissue evidence="1">Young leaf</tissue>
    </source>
</reference>
<organism evidence="1 2">
    <name type="scientific">Vaccinium darrowii</name>
    <dbReference type="NCBI Taxonomy" id="229202"/>
    <lineage>
        <taxon>Eukaryota</taxon>
        <taxon>Viridiplantae</taxon>
        <taxon>Streptophyta</taxon>
        <taxon>Embryophyta</taxon>
        <taxon>Tracheophyta</taxon>
        <taxon>Spermatophyta</taxon>
        <taxon>Magnoliopsida</taxon>
        <taxon>eudicotyledons</taxon>
        <taxon>Gunneridae</taxon>
        <taxon>Pentapetalae</taxon>
        <taxon>asterids</taxon>
        <taxon>Ericales</taxon>
        <taxon>Ericaceae</taxon>
        <taxon>Vaccinioideae</taxon>
        <taxon>Vaccinieae</taxon>
        <taxon>Vaccinium</taxon>
    </lineage>
</organism>
<dbReference type="EMBL" id="CM037154">
    <property type="protein sequence ID" value="KAH7859602.1"/>
    <property type="molecule type" value="Genomic_DNA"/>
</dbReference>
<keyword evidence="2" id="KW-1185">Reference proteome</keyword>
<name>A0ACB7Z390_9ERIC</name>
<evidence type="ECO:0000313" key="2">
    <source>
        <dbReference type="Proteomes" id="UP000828048"/>
    </source>
</evidence>
<comment type="caution">
    <text evidence="1">The sequence shown here is derived from an EMBL/GenBank/DDBJ whole genome shotgun (WGS) entry which is preliminary data.</text>
</comment>
<dbReference type="Proteomes" id="UP000828048">
    <property type="component" value="Chromosome 4"/>
</dbReference>
<protein>
    <submittedName>
        <fullName evidence="1">Uncharacterized protein</fullName>
    </submittedName>
</protein>
<sequence length="122" mass="13447">MNIEERKERGLTSGNQPGVAYYPPQPAPGTYQGAPNYPPQPAQGYPVSETREHDRLPCCGCGLGWFLFILGFFLGIIPWYVGAILLLCHRNKDKREKPGYIACAIMAVIGTILLVVLVATRN</sequence>
<evidence type="ECO:0000313" key="1">
    <source>
        <dbReference type="EMBL" id="KAH7859602.1"/>
    </source>
</evidence>
<accession>A0ACB7Z390</accession>